<dbReference type="Gene3D" id="1.10.150.460">
    <property type="match status" value="1"/>
</dbReference>
<dbReference type="HOGENOM" id="CLU_015495_1_0_2"/>
<feature type="domain" description="Nop" evidence="3">
    <location>
        <begin position="236"/>
        <end position="350"/>
    </location>
</feature>
<proteinExistence type="inferred from homology"/>
<dbReference type="Pfam" id="PF01798">
    <property type="entry name" value="Nop"/>
    <property type="match status" value="1"/>
</dbReference>
<dbReference type="Pfam" id="PF21572">
    <property type="entry name" value="Nop5_56-rel_N_Arc"/>
    <property type="match status" value="1"/>
</dbReference>
<keyword evidence="5" id="KW-1185">Reference proteome</keyword>
<keyword evidence="2" id="KW-0175">Coiled coil</keyword>
<protein>
    <submittedName>
        <fullName evidence="4">Pre-mRNA processing ribonucleoprotein, binding domain protein</fullName>
    </submittedName>
</protein>
<dbReference type="InterPro" id="IPR002687">
    <property type="entry name" value="Nop_dom"/>
</dbReference>
<dbReference type="Gene3D" id="1.10.287.660">
    <property type="entry name" value="Helix hairpin bin"/>
    <property type="match status" value="1"/>
</dbReference>
<comment type="similarity">
    <text evidence="1">Belongs to the NOP5/NOP56 family.</text>
</comment>
<dbReference type="InterPro" id="IPR042239">
    <property type="entry name" value="Nop_C"/>
</dbReference>
<evidence type="ECO:0000313" key="5">
    <source>
        <dbReference type="Proteomes" id="UP000002315"/>
    </source>
</evidence>
<evidence type="ECO:0000256" key="1">
    <source>
        <dbReference type="ARBA" id="ARBA00009211"/>
    </source>
</evidence>
<evidence type="ECO:0000259" key="3">
    <source>
        <dbReference type="PROSITE" id="PS51358"/>
    </source>
</evidence>
<evidence type="ECO:0000313" key="4">
    <source>
        <dbReference type="EMBL" id="ADP77941.1"/>
    </source>
</evidence>
<dbReference type="Proteomes" id="UP000002315">
    <property type="component" value="Chromosome"/>
</dbReference>
<dbReference type="GO" id="GO:0031428">
    <property type="term" value="C:box C/D methylation guide snoRNP complex"/>
    <property type="evidence" value="ECO:0007669"/>
    <property type="project" value="InterPro"/>
</dbReference>
<dbReference type="SMART" id="SM00931">
    <property type="entry name" value="NOSIC"/>
    <property type="match status" value="1"/>
</dbReference>
<dbReference type="PANTHER" id="PTHR10894:SF0">
    <property type="entry name" value="NUCLEOLAR PROTEIN 56"/>
    <property type="match status" value="1"/>
</dbReference>
<keyword evidence="4" id="KW-0687">Ribonucleoprotein</keyword>
<dbReference type="Gene3D" id="3.30.420.220">
    <property type="match status" value="1"/>
</dbReference>
<dbReference type="PANTHER" id="PTHR10894">
    <property type="entry name" value="NUCLEOLAR PROTEIN 5 NUCLEOLAR PROTEIN NOP5 NOP58"/>
    <property type="match status" value="1"/>
</dbReference>
<dbReference type="AlphaFoldDB" id="E3GWH6"/>
<feature type="coiled-coil region" evidence="2">
    <location>
        <begin position="132"/>
        <end position="159"/>
    </location>
</feature>
<dbReference type="SUPFAM" id="SSF89124">
    <property type="entry name" value="Nop domain"/>
    <property type="match status" value="1"/>
</dbReference>
<dbReference type="OrthoDB" id="11877at2157"/>
<dbReference type="PROSITE" id="PS51358">
    <property type="entry name" value="NOP"/>
    <property type="match status" value="1"/>
</dbReference>
<dbReference type="InterPro" id="IPR036070">
    <property type="entry name" value="Nop_dom_sf"/>
</dbReference>
<dbReference type="Gene3D" id="1.10.246.90">
    <property type="entry name" value="Nop domain"/>
    <property type="match status" value="1"/>
</dbReference>
<accession>E3GWH6</accession>
<evidence type="ECO:0000256" key="2">
    <source>
        <dbReference type="SAM" id="Coils"/>
    </source>
</evidence>
<dbReference type="InterPro" id="IPR048896">
    <property type="entry name" value="Nop5_56-rel_N"/>
</dbReference>
<name>E3GWH6_METFV</name>
<dbReference type="InterPro" id="IPR029012">
    <property type="entry name" value="Helix_hairpin_bin_sf"/>
</dbReference>
<sequence length="362" mass="42432">MSKMKCYLVTCIAGFIALDENFNIIDFEPFRGNNIKKILEYQEGEFLKEESNIIERLSKKASEIFVERYHPKYEDFGNVVVECPHKGGEYVRENLPEILKEIGKKYKKDVHDVLLKLTREKIKKSVKKDVTLVQAVNALQDVEETLNKLIERLREWYSIHFPEMDKIRNHEEYVRLITKFKKREKIMKKLKIKDTIGADFKGKDVNIIVDFAEKVEQLQNIRKKLRRYIDKKMKDIAPNLRDVAGSLLGAKLIAHVGSLERLASLPSSTVQVLGAEKALFRHLRRGDKPPKHGLIYQHPYIWRARYHIRGKIARTLASAISLAARKDLFTGKHDPNIKAELDRKVKKIMKKYSKSKRRRRKR</sequence>
<dbReference type="KEGG" id="mfv:Mfer_1155"/>
<dbReference type="InterPro" id="IPR047099">
    <property type="entry name" value="Nop5_N_sf"/>
</dbReference>
<dbReference type="STRING" id="523846.Mfer_1155"/>
<dbReference type="InterPro" id="IPR045056">
    <property type="entry name" value="Nop56/Nop58"/>
</dbReference>
<organism evidence="4 5">
    <name type="scientific">Methanothermus fervidus (strain ATCC 43054 / DSM 2088 / JCM 10308 / V24 S)</name>
    <dbReference type="NCBI Taxonomy" id="523846"/>
    <lineage>
        <taxon>Archaea</taxon>
        <taxon>Methanobacteriati</taxon>
        <taxon>Methanobacteriota</taxon>
        <taxon>Methanomada group</taxon>
        <taxon>Methanobacteria</taxon>
        <taxon>Methanobacteriales</taxon>
        <taxon>Methanothermaceae</taxon>
        <taxon>Methanothermus</taxon>
    </lineage>
</organism>
<gene>
    <name evidence="4" type="ordered locus">Mfer_1155</name>
</gene>
<dbReference type="InterPro" id="IPR012976">
    <property type="entry name" value="NOSIC"/>
</dbReference>
<dbReference type="EMBL" id="CP002278">
    <property type="protein sequence ID" value="ADP77941.1"/>
    <property type="molecule type" value="Genomic_DNA"/>
</dbReference>
<reference evidence="4 5" key="1">
    <citation type="journal article" date="2010" name="Stand. Genomic Sci.">
        <title>Complete genome sequence of Methanothermus fervidus type strain (V24S).</title>
        <authorList>
            <person name="Anderson I."/>
            <person name="Djao O.D."/>
            <person name="Misra M."/>
            <person name="Chertkov O."/>
            <person name="Nolan M."/>
            <person name="Lucas S."/>
            <person name="Lapidus A."/>
            <person name="Del Rio T.G."/>
            <person name="Tice H."/>
            <person name="Cheng J.F."/>
            <person name="Tapia R."/>
            <person name="Han C."/>
            <person name="Goodwin L."/>
            <person name="Pitluck S."/>
            <person name="Liolios K."/>
            <person name="Ivanova N."/>
            <person name="Mavromatis K."/>
            <person name="Mikhailova N."/>
            <person name="Pati A."/>
            <person name="Brambilla E."/>
            <person name="Chen A."/>
            <person name="Palaniappan K."/>
            <person name="Land M."/>
            <person name="Hauser L."/>
            <person name="Chang Y.J."/>
            <person name="Jeffries C.D."/>
            <person name="Sikorski J."/>
            <person name="Spring S."/>
            <person name="Rohde M."/>
            <person name="Eichinger K."/>
            <person name="Huber H."/>
            <person name="Wirth R."/>
            <person name="Goker M."/>
            <person name="Detter J.C."/>
            <person name="Woyke T."/>
            <person name="Bristow J."/>
            <person name="Eisen J.A."/>
            <person name="Markowitz V."/>
            <person name="Hugenholtz P."/>
            <person name="Klenk H.P."/>
            <person name="Kyrpides N.C."/>
        </authorList>
    </citation>
    <scope>NUCLEOTIDE SEQUENCE [LARGE SCALE GENOMIC DNA]</scope>
    <source>
        <strain evidence="5">ATCC 43054 / DSM 2088 / JCM 10308 / V24 S</strain>
    </source>
</reference>
<dbReference type="GO" id="GO:0030515">
    <property type="term" value="F:snoRNA binding"/>
    <property type="evidence" value="ECO:0007669"/>
    <property type="project" value="InterPro"/>
</dbReference>